<evidence type="ECO:0000313" key="4">
    <source>
        <dbReference type="Proteomes" id="UP000262029"/>
    </source>
</evidence>
<dbReference type="GO" id="GO:0003677">
    <property type="term" value="F:DNA binding"/>
    <property type="evidence" value="ECO:0007669"/>
    <property type="project" value="UniProtKB-KW"/>
</dbReference>
<dbReference type="Proteomes" id="UP000290580">
    <property type="component" value="Unassembled WGS sequence"/>
</dbReference>
<dbReference type="GeneID" id="61751056"/>
<keyword evidence="2" id="KW-0238">DNA-binding</keyword>
<name>A0AAD0WNQ2_9BACT</name>
<dbReference type="NCBIfam" id="TIGR01764">
    <property type="entry name" value="excise"/>
    <property type="match status" value="1"/>
</dbReference>
<dbReference type="RefSeq" id="WP_066247005.1">
    <property type="nucleotide sequence ID" value="NZ_CP032099.1"/>
</dbReference>
<dbReference type="Gene3D" id="1.10.10.10">
    <property type="entry name" value="Winged helix-like DNA-binding domain superfamily/Winged helix DNA-binding domain"/>
    <property type="match status" value="1"/>
</dbReference>
<dbReference type="InterPro" id="IPR041657">
    <property type="entry name" value="HTH_17"/>
</dbReference>
<feature type="domain" description="Helix-turn-helix" evidence="1">
    <location>
        <begin position="5"/>
        <end position="52"/>
    </location>
</feature>
<evidence type="ECO:0000313" key="3">
    <source>
        <dbReference type="EMBL" id="RXI25922.1"/>
    </source>
</evidence>
<organism evidence="2 4">
    <name type="scientific">Aliarcobacter skirrowii CCUG 10374</name>
    <dbReference type="NCBI Taxonomy" id="1032239"/>
    <lineage>
        <taxon>Bacteria</taxon>
        <taxon>Pseudomonadati</taxon>
        <taxon>Campylobacterota</taxon>
        <taxon>Epsilonproteobacteria</taxon>
        <taxon>Campylobacterales</taxon>
        <taxon>Arcobacteraceae</taxon>
        <taxon>Aliarcobacter</taxon>
    </lineage>
</organism>
<dbReference type="Proteomes" id="UP000262029">
    <property type="component" value="Chromosome"/>
</dbReference>
<evidence type="ECO:0000313" key="2">
    <source>
        <dbReference type="EMBL" id="AXX85109.1"/>
    </source>
</evidence>
<reference evidence="2 4" key="2">
    <citation type="submission" date="2018-08" db="EMBL/GenBank/DDBJ databases">
        <title>Complete genome of the Arcobacter skirrowii type strain LMG 6621.</title>
        <authorList>
            <person name="Miller W.G."/>
            <person name="Yee E."/>
            <person name="Bono J.L."/>
        </authorList>
    </citation>
    <scope>NUCLEOTIDE SEQUENCE [LARGE SCALE GENOMIC DNA]</scope>
    <source>
        <strain evidence="2 4">CCUG 10374</strain>
    </source>
</reference>
<dbReference type="EMBL" id="NXIC01000003">
    <property type="protein sequence ID" value="RXI25922.1"/>
    <property type="molecule type" value="Genomic_DNA"/>
</dbReference>
<dbReference type="EMBL" id="CP032099">
    <property type="protein sequence ID" value="AXX85109.1"/>
    <property type="molecule type" value="Genomic_DNA"/>
</dbReference>
<dbReference type="SUPFAM" id="SSF46955">
    <property type="entry name" value="Putative DNA-binding domain"/>
    <property type="match status" value="1"/>
</dbReference>
<evidence type="ECO:0000259" key="1">
    <source>
        <dbReference type="Pfam" id="PF12728"/>
    </source>
</evidence>
<keyword evidence="5" id="KW-1185">Reference proteome</keyword>
<dbReference type="AlphaFoldDB" id="A0AAD0WNQ2"/>
<gene>
    <name evidence="2" type="ORF">ASKIR_1305</name>
    <name evidence="3" type="ORF">CP959_06375</name>
</gene>
<reference evidence="3 5" key="1">
    <citation type="submission" date="2017-09" db="EMBL/GenBank/DDBJ databases">
        <title>Genomics of the genus Arcobacter.</title>
        <authorList>
            <person name="Perez-Cataluna A."/>
            <person name="Figueras M.J."/>
            <person name="Salas-Masso N."/>
        </authorList>
    </citation>
    <scope>NUCLEOTIDE SEQUENCE [LARGE SCALE GENOMIC DNA]</scope>
    <source>
        <strain evidence="3 5">LMG 6621</strain>
    </source>
</reference>
<proteinExistence type="predicted"/>
<dbReference type="InterPro" id="IPR009061">
    <property type="entry name" value="DNA-bd_dom_put_sf"/>
</dbReference>
<dbReference type="Pfam" id="PF12728">
    <property type="entry name" value="HTH_17"/>
    <property type="match status" value="1"/>
</dbReference>
<accession>A0AAD0WNQ2</accession>
<evidence type="ECO:0000313" key="5">
    <source>
        <dbReference type="Proteomes" id="UP000290580"/>
    </source>
</evidence>
<sequence>MNEKLLTKEELAVRLNISAYDVDKLRKDKQMPFTKIGRAYRYDLEKVLNFIKTLSSTNEGKEK</sequence>
<protein>
    <submittedName>
        <fullName evidence="2">DNA-binding protein</fullName>
    </submittedName>
</protein>
<dbReference type="InterPro" id="IPR010093">
    <property type="entry name" value="SinI_DNA-bd"/>
</dbReference>
<dbReference type="InterPro" id="IPR036388">
    <property type="entry name" value="WH-like_DNA-bd_sf"/>
</dbReference>